<sequence>MSEQEEKLYYATIGLTNCYTIGVWAKDMEEARIKAAVKIKREYMDREPRNPRPVITEIKVTERPETKTKKPASLEE</sequence>
<accession>A0A927ZWK9</accession>
<comment type="caution">
    <text evidence="2">The sequence shown here is derived from an EMBL/GenBank/DDBJ whole genome shotgun (WGS) entry which is preliminary data.</text>
</comment>
<dbReference type="EMBL" id="SVBY01000003">
    <property type="protein sequence ID" value="MBE6091719.1"/>
    <property type="molecule type" value="Genomic_DNA"/>
</dbReference>
<gene>
    <name evidence="2" type="ORF">E7201_00850</name>
</gene>
<organism evidence="2 3">
    <name type="scientific">Selenomonas ruminantium</name>
    <dbReference type="NCBI Taxonomy" id="971"/>
    <lineage>
        <taxon>Bacteria</taxon>
        <taxon>Bacillati</taxon>
        <taxon>Bacillota</taxon>
        <taxon>Negativicutes</taxon>
        <taxon>Selenomonadales</taxon>
        <taxon>Selenomonadaceae</taxon>
        <taxon>Selenomonas</taxon>
    </lineage>
</organism>
<reference evidence="2" key="1">
    <citation type="submission" date="2019-04" db="EMBL/GenBank/DDBJ databases">
        <title>Evolution of Biomass-Degrading Anaerobic Consortia Revealed by Metagenomics.</title>
        <authorList>
            <person name="Peng X."/>
        </authorList>
    </citation>
    <scope>NUCLEOTIDE SEQUENCE</scope>
    <source>
        <strain evidence="2">SIG240</strain>
    </source>
</reference>
<dbReference type="AlphaFoldDB" id="A0A927ZWK9"/>
<evidence type="ECO:0000313" key="2">
    <source>
        <dbReference type="EMBL" id="MBE6091719.1"/>
    </source>
</evidence>
<evidence type="ECO:0000313" key="3">
    <source>
        <dbReference type="Proteomes" id="UP000761380"/>
    </source>
</evidence>
<name>A0A927ZWK9_SELRU</name>
<feature type="region of interest" description="Disordered" evidence="1">
    <location>
        <begin position="48"/>
        <end position="76"/>
    </location>
</feature>
<protein>
    <submittedName>
        <fullName evidence="2">Uncharacterized protein</fullName>
    </submittedName>
</protein>
<evidence type="ECO:0000256" key="1">
    <source>
        <dbReference type="SAM" id="MobiDB-lite"/>
    </source>
</evidence>
<dbReference type="Proteomes" id="UP000761380">
    <property type="component" value="Unassembled WGS sequence"/>
</dbReference>
<proteinExistence type="predicted"/>
<feature type="compositionally biased region" description="Basic and acidic residues" evidence="1">
    <location>
        <begin position="59"/>
        <end position="68"/>
    </location>
</feature>